<organism evidence="2 3">
    <name type="scientific">Triplophysa tibetana</name>
    <dbReference type="NCBI Taxonomy" id="1572043"/>
    <lineage>
        <taxon>Eukaryota</taxon>
        <taxon>Metazoa</taxon>
        <taxon>Chordata</taxon>
        <taxon>Craniata</taxon>
        <taxon>Vertebrata</taxon>
        <taxon>Euteleostomi</taxon>
        <taxon>Actinopterygii</taxon>
        <taxon>Neopterygii</taxon>
        <taxon>Teleostei</taxon>
        <taxon>Ostariophysi</taxon>
        <taxon>Cypriniformes</taxon>
        <taxon>Nemacheilidae</taxon>
        <taxon>Triplophysa</taxon>
    </lineage>
</organism>
<evidence type="ECO:0000313" key="2">
    <source>
        <dbReference type="EMBL" id="KAA0721423.1"/>
    </source>
</evidence>
<feature type="region of interest" description="Disordered" evidence="1">
    <location>
        <begin position="1"/>
        <end position="40"/>
    </location>
</feature>
<evidence type="ECO:0000256" key="1">
    <source>
        <dbReference type="SAM" id="MobiDB-lite"/>
    </source>
</evidence>
<dbReference type="AlphaFoldDB" id="A0A5A9PHQ6"/>
<name>A0A5A9PHQ6_9TELE</name>
<dbReference type="Proteomes" id="UP000324632">
    <property type="component" value="Chromosome 5"/>
</dbReference>
<evidence type="ECO:0000313" key="3">
    <source>
        <dbReference type="Proteomes" id="UP000324632"/>
    </source>
</evidence>
<dbReference type="EMBL" id="SOYY01000005">
    <property type="protein sequence ID" value="KAA0721423.1"/>
    <property type="molecule type" value="Genomic_DNA"/>
</dbReference>
<keyword evidence="3" id="KW-1185">Reference proteome</keyword>
<sequence>MLLNSSSVLRSLPRHQANRKGAERPDNRRKRSTERERERLSDWTREIKVGAIADWNSNWTIDQRLKNLTSEEEFEGHIFKEEEKGDGEENWVSRKKVEVLCNPVFPRPLPLPMGDKREYGEGNEENQAAWYNHPKDQCETEASAAGHSGVYLGPLCQNLLLLPLLAIQHLLMYPQRHQKEELRGRLESTAPSQQC</sequence>
<reference evidence="2 3" key="1">
    <citation type="journal article" date="2019" name="Mol. Ecol. Resour.">
        <title>Chromosome-level genome assembly of Triplophysa tibetana, a fish adapted to the harsh high-altitude environment of the Tibetan Plateau.</title>
        <authorList>
            <person name="Yang X."/>
            <person name="Liu H."/>
            <person name="Ma Z."/>
            <person name="Zou Y."/>
            <person name="Zou M."/>
            <person name="Mao Y."/>
            <person name="Li X."/>
            <person name="Wang H."/>
            <person name="Chen T."/>
            <person name="Wang W."/>
            <person name="Yang R."/>
        </authorList>
    </citation>
    <scope>NUCLEOTIDE SEQUENCE [LARGE SCALE GENOMIC DNA]</scope>
    <source>
        <strain evidence="2">TTIB1903HZAU</strain>
        <tissue evidence="2">Muscle</tissue>
    </source>
</reference>
<comment type="caution">
    <text evidence="2">The sequence shown here is derived from an EMBL/GenBank/DDBJ whole genome shotgun (WGS) entry which is preliminary data.</text>
</comment>
<gene>
    <name evidence="2" type="ORF">E1301_Tti023632</name>
</gene>
<proteinExistence type="predicted"/>
<accession>A0A5A9PHQ6</accession>
<protein>
    <submittedName>
        <fullName evidence="2">Uncharacterized protein</fullName>
    </submittedName>
</protein>